<dbReference type="PANTHER" id="PTHR48079:SF6">
    <property type="entry name" value="NAD(P)-BINDING DOMAIN-CONTAINING PROTEIN-RELATED"/>
    <property type="match status" value="1"/>
</dbReference>
<dbReference type="GO" id="GO:0004029">
    <property type="term" value="F:aldehyde dehydrogenase (NAD+) activity"/>
    <property type="evidence" value="ECO:0007669"/>
    <property type="project" value="TreeGrafter"/>
</dbReference>
<feature type="domain" description="NAD-dependent epimerase/dehydratase" evidence="1">
    <location>
        <begin position="36"/>
        <end position="250"/>
    </location>
</feature>
<accession>A0A1H1M5L9</accession>
<reference evidence="3" key="1">
    <citation type="submission" date="2016-10" db="EMBL/GenBank/DDBJ databases">
        <authorList>
            <person name="Varghese N."/>
            <person name="Submissions S."/>
        </authorList>
    </citation>
    <scope>NUCLEOTIDE SEQUENCE [LARGE SCALE GENOMIC DNA]</scope>
    <source>
        <strain evidence="3">GAS369</strain>
    </source>
</reference>
<dbReference type="AlphaFoldDB" id="A0A1H1M5L9"/>
<dbReference type="EMBL" id="LT629750">
    <property type="protein sequence ID" value="SDR82093.1"/>
    <property type="molecule type" value="Genomic_DNA"/>
</dbReference>
<dbReference type="InterPro" id="IPR036291">
    <property type="entry name" value="NAD(P)-bd_dom_sf"/>
</dbReference>
<dbReference type="PANTHER" id="PTHR48079">
    <property type="entry name" value="PROTEIN YEEZ"/>
    <property type="match status" value="1"/>
</dbReference>
<proteinExistence type="predicted"/>
<dbReference type="GO" id="GO:0005737">
    <property type="term" value="C:cytoplasm"/>
    <property type="evidence" value="ECO:0007669"/>
    <property type="project" value="TreeGrafter"/>
</dbReference>
<dbReference type="InterPro" id="IPR001509">
    <property type="entry name" value="Epimerase_deHydtase"/>
</dbReference>
<dbReference type="RefSeq" id="WP_146685927.1">
    <property type="nucleotide sequence ID" value="NZ_LT629750.1"/>
</dbReference>
<organism evidence="2 3">
    <name type="scientific">Bradyrhizobium canariense</name>
    <dbReference type="NCBI Taxonomy" id="255045"/>
    <lineage>
        <taxon>Bacteria</taxon>
        <taxon>Pseudomonadati</taxon>
        <taxon>Pseudomonadota</taxon>
        <taxon>Alphaproteobacteria</taxon>
        <taxon>Hyphomicrobiales</taxon>
        <taxon>Nitrobacteraceae</taxon>
        <taxon>Bradyrhizobium</taxon>
    </lineage>
</organism>
<dbReference type="Gene3D" id="3.40.50.720">
    <property type="entry name" value="NAD(P)-binding Rossmann-like Domain"/>
    <property type="match status" value="1"/>
</dbReference>
<dbReference type="Proteomes" id="UP000243904">
    <property type="component" value="Chromosome I"/>
</dbReference>
<dbReference type="Pfam" id="PF01370">
    <property type="entry name" value="Epimerase"/>
    <property type="match status" value="1"/>
</dbReference>
<evidence type="ECO:0000313" key="3">
    <source>
        <dbReference type="Proteomes" id="UP000243904"/>
    </source>
</evidence>
<gene>
    <name evidence="2" type="ORF">SAMN05444158_0101</name>
</gene>
<dbReference type="InterPro" id="IPR051783">
    <property type="entry name" value="NAD(P)-dependent_oxidoreduct"/>
</dbReference>
<dbReference type="SUPFAM" id="SSF51735">
    <property type="entry name" value="NAD(P)-binding Rossmann-fold domains"/>
    <property type="match status" value="1"/>
</dbReference>
<name>A0A1H1M5L9_9BRAD</name>
<evidence type="ECO:0000313" key="2">
    <source>
        <dbReference type="EMBL" id="SDR82093.1"/>
    </source>
</evidence>
<evidence type="ECO:0000259" key="1">
    <source>
        <dbReference type="Pfam" id="PF01370"/>
    </source>
</evidence>
<keyword evidence="3" id="KW-1185">Reference proteome</keyword>
<protein>
    <submittedName>
        <fullName evidence="2">UDP-glucose 4-epimerase</fullName>
    </submittedName>
</protein>
<sequence>MLRGDENVTKLVTSHSTVAGGVTSEALSQMNDQIRVLVTGSDGFVGRHLVPYLIQRGYKVIAASRIAAKFQDANMVSVKLPDLSAPFNWQPLLRQCDVVVHLAGIAHKFAVDDLYDRVNHQATATLARAASSCGTKQLVFISSIAAQSGSFSDHELTENDPPRPNNAYGRSKLAAEKAIRTAGVPFTILRPVVIYGEGEKGNFATVHKISRLPIPLPFGALKARRSVLSIHNFNSAVETALTNPGARGETFIVSDPTPVTVADLIARHRVSLGRASWLLPVPEKWLELSLKVAGLGSTWERLGCPLVASPNKYLAIGWNPTQPSSVHSNHL</sequence>